<evidence type="ECO:0000256" key="6">
    <source>
        <dbReference type="SAM" id="Phobius"/>
    </source>
</evidence>
<feature type="region of interest" description="Disordered" evidence="5">
    <location>
        <begin position="1"/>
        <end position="154"/>
    </location>
</feature>
<evidence type="ECO:0000313" key="8">
    <source>
        <dbReference type="Proteomes" id="UP000509346"/>
    </source>
</evidence>
<evidence type="ECO:0000256" key="3">
    <source>
        <dbReference type="ARBA" id="ARBA00022989"/>
    </source>
</evidence>
<evidence type="ECO:0000256" key="2">
    <source>
        <dbReference type="ARBA" id="ARBA00022692"/>
    </source>
</evidence>
<dbReference type="InterPro" id="IPR036286">
    <property type="entry name" value="LexA/Signal_pep-like_sf"/>
</dbReference>
<dbReference type="GO" id="GO:0006465">
    <property type="term" value="P:signal peptide processing"/>
    <property type="evidence" value="ECO:0007669"/>
    <property type="project" value="InterPro"/>
</dbReference>
<name>A0A7D5STV6_9EURY</name>
<dbReference type="InterPro" id="IPR001733">
    <property type="entry name" value="Peptidase_S26B"/>
</dbReference>
<dbReference type="OrthoDB" id="4822at2157"/>
<keyword evidence="2 6" id="KW-0812">Transmembrane</keyword>
<feature type="compositionally biased region" description="Basic and acidic residues" evidence="5">
    <location>
        <begin position="78"/>
        <end position="104"/>
    </location>
</feature>
<gene>
    <name evidence="7" type="ORF">HZS54_03760</name>
</gene>
<dbReference type="SUPFAM" id="SSF51306">
    <property type="entry name" value="LexA/Signal peptidase"/>
    <property type="match status" value="1"/>
</dbReference>
<keyword evidence="3 6" id="KW-1133">Transmembrane helix</keyword>
<keyword evidence="8" id="KW-1185">Reference proteome</keyword>
<keyword evidence="4 6" id="KW-0472">Membrane</keyword>
<dbReference type="Proteomes" id="UP000509346">
    <property type="component" value="Chromosome"/>
</dbReference>
<dbReference type="GeneID" id="90133115"/>
<dbReference type="RefSeq" id="WP_179920626.1">
    <property type="nucleotide sequence ID" value="NZ_CP058909.1"/>
</dbReference>
<evidence type="ECO:0000256" key="1">
    <source>
        <dbReference type="ARBA" id="ARBA00004370"/>
    </source>
</evidence>
<dbReference type="GO" id="GO:0016020">
    <property type="term" value="C:membrane"/>
    <property type="evidence" value="ECO:0007669"/>
    <property type="project" value="UniProtKB-SubCell"/>
</dbReference>
<evidence type="ECO:0000256" key="5">
    <source>
        <dbReference type="SAM" id="MobiDB-lite"/>
    </source>
</evidence>
<comment type="subcellular location">
    <subcellularLocation>
        <location evidence="1">Membrane</location>
    </subcellularLocation>
</comment>
<evidence type="ECO:0000256" key="4">
    <source>
        <dbReference type="ARBA" id="ARBA00023136"/>
    </source>
</evidence>
<dbReference type="InterPro" id="IPR019533">
    <property type="entry name" value="Peptidase_S26"/>
</dbReference>
<dbReference type="AlphaFoldDB" id="A0A7D5STV6"/>
<dbReference type="PANTHER" id="PTHR10806">
    <property type="entry name" value="SIGNAL PEPTIDASE COMPLEX CATALYTIC SUBUNIT SEC11"/>
    <property type="match status" value="1"/>
</dbReference>
<accession>A0A7D5STV6</accession>
<feature type="compositionally biased region" description="Basic and acidic residues" evidence="5">
    <location>
        <begin position="46"/>
        <end position="60"/>
    </location>
</feature>
<feature type="compositionally biased region" description="Acidic residues" evidence="5">
    <location>
        <begin position="25"/>
        <end position="36"/>
    </location>
</feature>
<sequence length="389" mass="40106">MSPPRDDEPPSESPDGPVGGSGSGEADDGAPDEGDTDPERPGGVSSDREDAGVDEGRDAEIDGTSNDETDGTSSDEAAGERDIGVDEGRGTEADGERGAEDRTGVPETGESGADLTGNAAGGTEAGVVVNGGEPTADAPPIRHRDGDEGETAERSGARTFVVDVVSSALAVLLVGALLFAVSGVWPPMVAIESSSMAPHMQTGDLVFVMEEQRFPGEGAVAGSGIVTLDSGRESGYTMFQRPGDVIVYKPDGNDGATPIIHRAMFYVQEGENWYEEADRQSLGRFSECGESPDEALPYCPAPHAGFITKGDNNGGYDQAQADPLSAPVKPEWVVGTAEVRVPKLGCIRLRNERCLGGSRAAITGATLAGDATTRSAVNRSTVNRSAVAP</sequence>
<protein>
    <submittedName>
        <fullName evidence="7">S26 family signal peptidase</fullName>
    </submittedName>
</protein>
<proteinExistence type="predicted"/>
<dbReference type="PANTHER" id="PTHR10806:SF6">
    <property type="entry name" value="SIGNAL PEPTIDASE COMPLEX CATALYTIC SUBUNIT SEC11"/>
    <property type="match status" value="1"/>
</dbReference>
<reference evidence="7 8" key="1">
    <citation type="submission" date="2020-07" db="EMBL/GenBank/DDBJ databases">
        <title>Halosimplex litoreum sp. nov. and Halosimplex rubrum sp. nov., isolated from different salt environments.</title>
        <authorList>
            <person name="Cui H."/>
        </authorList>
    </citation>
    <scope>NUCLEOTIDE SEQUENCE [LARGE SCALE GENOMIC DNA]</scope>
    <source>
        <strain evidence="7 8">R2</strain>
    </source>
</reference>
<dbReference type="KEGG" id="hpel:HZS54_03760"/>
<dbReference type="CDD" id="cd06530">
    <property type="entry name" value="S26_SPase_I"/>
    <property type="match status" value="1"/>
</dbReference>
<dbReference type="GO" id="GO:0004252">
    <property type="term" value="F:serine-type endopeptidase activity"/>
    <property type="evidence" value="ECO:0007669"/>
    <property type="project" value="InterPro"/>
</dbReference>
<dbReference type="EMBL" id="CP058909">
    <property type="protein sequence ID" value="QLH80807.1"/>
    <property type="molecule type" value="Genomic_DNA"/>
</dbReference>
<organism evidence="7 8">
    <name type="scientific">Halosimplex pelagicum</name>
    <dbReference type="NCBI Taxonomy" id="869886"/>
    <lineage>
        <taxon>Archaea</taxon>
        <taxon>Methanobacteriati</taxon>
        <taxon>Methanobacteriota</taxon>
        <taxon>Stenosarchaea group</taxon>
        <taxon>Halobacteria</taxon>
        <taxon>Halobacteriales</taxon>
        <taxon>Haloarculaceae</taxon>
        <taxon>Halosimplex</taxon>
    </lineage>
</organism>
<feature type="compositionally biased region" description="Basic and acidic residues" evidence="5">
    <location>
        <begin position="140"/>
        <end position="154"/>
    </location>
</feature>
<evidence type="ECO:0000313" key="7">
    <source>
        <dbReference type="EMBL" id="QLH80807.1"/>
    </source>
</evidence>
<feature type="transmembrane region" description="Helical" evidence="6">
    <location>
        <begin position="160"/>
        <end position="185"/>
    </location>
</feature>